<evidence type="ECO:0000256" key="2">
    <source>
        <dbReference type="SAM" id="Phobius"/>
    </source>
</evidence>
<feature type="domain" description="DUF4190" evidence="3">
    <location>
        <begin position="26"/>
        <end position="89"/>
    </location>
</feature>
<protein>
    <submittedName>
        <fullName evidence="4">Putative membrane protein</fullName>
    </submittedName>
</protein>
<keyword evidence="2" id="KW-1133">Transmembrane helix</keyword>
<evidence type="ECO:0000313" key="5">
    <source>
        <dbReference type="Proteomes" id="UP000517523"/>
    </source>
</evidence>
<evidence type="ECO:0000256" key="1">
    <source>
        <dbReference type="SAM" id="MobiDB-lite"/>
    </source>
</evidence>
<feature type="transmembrane region" description="Helical" evidence="2">
    <location>
        <begin position="71"/>
        <end position="101"/>
    </location>
</feature>
<dbReference type="Pfam" id="PF13828">
    <property type="entry name" value="DUF4190"/>
    <property type="match status" value="1"/>
</dbReference>
<feature type="region of interest" description="Disordered" evidence="1">
    <location>
        <begin position="1"/>
        <end position="23"/>
    </location>
</feature>
<gene>
    <name evidence="4" type="ORF">FHS19_002741</name>
</gene>
<sequence>MDPHSPDPYQNFQPQPPMTPPKTNGKAIASMVLGILSVMILYIGFILGILAIIFAALSFKELKRGYEQGKGMAIAGLVCGIIGVLLWGLILLFVVLAVAFFGSDIDSSTLYDVMSTVPRVKTA</sequence>
<accession>A0A839TTR0</accession>
<keyword evidence="2" id="KW-0812">Transmembrane</keyword>
<organism evidence="4 5">
    <name type="scientific">Paenibacillus rhizosphaerae</name>
    <dbReference type="NCBI Taxonomy" id="297318"/>
    <lineage>
        <taxon>Bacteria</taxon>
        <taxon>Bacillati</taxon>
        <taxon>Bacillota</taxon>
        <taxon>Bacilli</taxon>
        <taxon>Bacillales</taxon>
        <taxon>Paenibacillaceae</taxon>
        <taxon>Paenibacillus</taxon>
    </lineage>
</organism>
<evidence type="ECO:0000313" key="4">
    <source>
        <dbReference type="EMBL" id="MBB3128087.1"/>
    </source>
</evidence>
<name>A0A839TTR0_9BACL</name>
<dbReference type="EMBL" id="JACHXJ010000002">
    <property type="protein sequence ID" value="MBB3128087.1"/>
    <property type="molecule type" value="Genomic_DNA"/>
</dbReference>
<dbReference type="AlphaFoldDB" id="A0A839TTR0"/>
<feature type="transmembrane region" description="Helical" evidence="2">
    <location>
        <begin position="27"/>
        <end position="59"/>
    </location>
</feature>
<comment type="caution">
    <text evidence="4">The sequence shown here is derived from an EMBL/GenBank/DDBJ whole genome shotgun (WGS) entry which is preliminary data.</text>
</comment>
<reference evidence="4 5" key="1">
    <citation type="submission" date="2020-08" db="EMBL/GenBank/DDBJ databases">
        <title>Genomic Encyclopedia of Type Strains, Phase III (KMG-III): the genomes of soil and plant-associated and newly described type strains.</title>
        <authorList>
            <person name="Whitman W."/>
        </authorList>
    </citation>
    <scope>NUCLEOTIDE SEQUENCE [LARGE SCALE GENOMIC DNA]</scope>
    <source>
        <strain evidence="4 5">CECT 5831</strain>
    </source>
</reference>
<keyword evidence="2" id="KW-0472">Membrane</keyword>
<dbReference type="InterPro" id="IPR025241">
    <property type="entry name" value="DUF4190"/>
</dbReference>
<evidence type="ECO:0000259" key="3">
    <source>
        <dbReference type="Pfam" id="PF13828"/>
    </source>
</evidence>
<dbReference type="Proteomes" id="UP000517523">
    <property type="component" value="Unassembled WGS sequence"/>
</dbReference>
<proteinExistence type="predicted"/>